<keyword evidence="4 9" id="KW-0697">Rotamase</keyword>
<dbReference type="InterPro" id="IPR000297">
    <property type="entry name" value="PPIase_PpiC"/>
</dbReference>
<proteinExistence type="predicted"/>
<dbReference type="SUPFAM" id="SSF54534">
    <property type="entry name" value="FKBP-like"/>
    <property type="match status" value="1"/>
</dbReference>
<dbReference type="InterPro" id="IPR046357">
    <property type="entry name" value="PPIase_dom_sf"/>
</dbReference>
<accession>A0A0P1F0X4</accession>
<organism evidence="11 12">
    <name type="scientific">Thalassobacter stenotrophicus</name>
    <dbReference type="NCBI Taxonomy" id="266809"/>
    <lineage>
        <taxon>Bacteria</taxon>
        <taxon>Pseudomonadati</taxon>
        <taxon>Pseudomonadota</taxon>
        <taxon>Alphaproteobacteria</taxon>
        <taxon>Rhodobacterales</taxon>
        <taxon>Roseobacteraceae</taxon>
        <taxon>Thalassobacter</taxon>
    </lineage>
</organism>
<dbReference type="Pfam" id="PF09312">
    <property type="entry name" value="SurA_N"/>
    <property type="match status" value="1"/>
</dbReference>
<dbReference type="SUPFAM" id="SSF109998">
    <property type="entry name" value="Triger factor/SurA peptide-binding domain-like"/>
    <property type="match status" value="1"/>
</dbReference>
<evidence type="ECO:0000256" key="6">
    <source>
        <dbReference type="ARBA" id="ARBA00023235"/>
    </source>
</evidence>
<dbReference type="Gene3D" id="1.10.4030.10">
    <property type="entry name" value="Porin chaperone SurA, peptide-binding domain"/>
    <property type="match status" value="1"/>
</dbReference>
<evidence type="ECO:0000256" key="8">
    <source>
        <dbReference type="ARBA" id="ARBA00031484"/>
    </source>
</evidence>
<dbReference type="AlphaFoldDB" id="A0A0P1F0X4"/>
<keyword evidence="3" id="KW-0574">Periplasm</keyword>
<dbReference type="PANTHER" id="PTHR47637">
    <property type="entry name" value="CHAPERONE SURA"/>
    <property type="match status" value="1"/>
</dbReference>
<reference evidence="11 12" key="1">
    <citation type="submission" date="2015-09" db="EMBL/GenBank/DDBJ databases">
        <authorList>
            <consortium name="Swine Surveillance"/>
        </authorList>
    </citation>
    <scope>NUCLEOTIDE SEQUENCE [LARGE SCALE GENOMIC DNA]</scope>
    <source>
        <strain evidence="11 12">CECT 5294</strain>
    </source>
</reference>
<sequence>MTSSLAGFMRHVQRRLWTGARGALLAGGLTVGALSLTTSTAIAQSANPFAAAATVNGTVVTNFQVQQRVLFLTLLRSPGVSQEAITDALIDEALQLQAARSAGVTLSPEELEAGIAEFATRTNLEPDALIAALGQEGVAAETLRDFVRNGALWRSLVQQRFGPRAQISEAEVDRALALASERGSARILLSEIALPLTPELSEENEALANRLSDTINSPAAFAAAAQRYSAASTAPRGGRLDWVPLGNLPPQVVGQVLTLAPGEISAPINLGPFIALFLLRDLEELSATPPETLAVEYAEVLIPGGRTETALLAAQDLRDSVDTCEDLYGQDLSGLSPVTRQSVLQSELSQELALELAKLDTHEVSTMLSTDTDLRFIMLCGRSSEIAEGARDQIRGQLRQQRLVSYADGFLDELRADAVIARPQG</sequence>
<evidence type="ECO:0000313" key="11">
    <source>
        <dbReference type="EMBL" id="CUH61101.1"/>
    </source>
</evidence>
<protein>
    <recommendedName>
        <fullName evidence="1">Parvulin-like PPIase</fullName>
    </recommendedName>
    <alternativeName>
        <fullName evidence="7">Peptidyl-prolyl cis-trans isomerase plp</fullName>
    </alternativeName>
    <alternativeName>
        <fullName evidence="8">Rotamase plp</fullName>
    </alternativeName>
</protein>
<dbReference type="GO" id="GO:0003755">
    <property type="term" value="F:peptidyl-prolyl cis-trans isomerase activity"/>
    <property type="evidence" value="ECO:0007669"/>
    <property type="project" value="UniProtKB-KW"/>
</dbReference>
<keyword evidence="6 9" id="KW-0413">Isomerase</keyword>
<dbReference type="STRING" id="266809.PM03_11175"/>
<evidence type="ECO:0000256" key="9">
    <source>
        <dbReference type="PROSITE-ProRule" id="PRU00278"/>
    </source>
</evidence>
<dbReference type="InterPro" id="IPR027304">
    <property type="entry name" value="Trigger_fact/SurA_dom_sf"/>
</dbReference>
<evidence type="ECO:0000256" key="2">
    <source>
        <dbReference type="ARBA" id="ARBA00022729"/>
    </source>
</evidence>
<feature type="domain" description="PpiC" evidence="10">
    <location>
        <begin position="179"/>
        <end position="281"/>
    </location>
</feature>
<keyword evidence="2" id="KW-0732">Signal</keyword>
<dbReference type="Gene3D" id="3.10.50.40">
    <property type="match status" value="1"/>
</dbReference>
<evidence type="ECO:0000313" key="12">
    <source>
        <dbReference type="Proteomes" id="UP000051298"/>
    </source>
</evidence>
<evidence type="ECO:0000259" key="10">
    <source>
        <dbReference type="PROSITE" id="PS50198"/>
    </source>
</evidence>
<dbReference type="PANTHER" id="PTHR47637:SF1">
    <property type="entry name" value="CHAPERONE SURA"/>
    <property type="match status" value="1"/>
</dbReference>
<keyword evidence="5" id="KW-0143">Chaperone</keyword>
<evidence type="ECO:0000256" key="5">
    <source>
        <dbReference type="ARBA" id="ARBA00023186"/>
    </source>
</evidence>
<evidence type="ECO:0000256" key="4">
    <source>
        <dbReference type="ARBA" id="ARBA00023110"/>
    </source>
</evidence>
<dbReference type="EMBL" id="CYRX01000031">
    <property type="protein sequence ID" value="CUH61101.1"/>
    <property type="molecule type" value="Genomic_DNA"/>
</dbReference>
<dbReference type="Proteomes" id="UP000051298">
    <property type="component" value="Unassembled WGS sequence"/>
</dbReference>
<evidence type="ECO:0000256" key="3">
    <source>
        <dbReference type="ARBA" id="ARBA00022764"/>
    </source>
</evidence>
<dbReference type="PROSITE" id="PS50198">
    <property type="entry name" value="PPIC_PPIASE_2"/>
    <property type="match status" value="1"/>
</dbReference>
<name>A0A0P1F0X4_9RHOB</name>
<gene>
    <name evidence="11" type="primary">surA</name>
    <name evidence="11" type="ORF">THS5294_02401</name>
</gene>
<dbReference type="InterPro" id="IPR050280">
    <property type="entry name" value="OMP_Chaperone_SurA"/>
</dbReference>
<dbReference type="RefSeq" id="WP_058123926.1">
    <property type="nucleotide sequence ID" value="NZ_CYRX01000031.1"/>
</dbReference>
<dbReference type="eggNOG" id="COG0760">
    <property type="taxonomic scope" value="Bacteria"/>
</dbReference>
<evidence type="ECO:0000256" key="7">
    <source>
        <dbReference type="ARBA" id="ARBA00030642"/>
    </source>
</evidence>
<evidence type="ECO:0000256" key="1">
    <source>
        <dbReference type="ARBA" id="ARBA00018370"/>
    </source>
</evidence>
<dbReference type="InterPro" id="IPR015391">
    <property type="entry name" value="SurA_N"/>
</dbReference>
<dbReference type="Pfam" id="PF00639">
    <property type="entry name" value="Rotamase"/>
    <property type="match status" value="1"/>
</dbReference>